<proteinExistence type="predicted"/>
<dbReference type="NCBIfam" id="NF042915">
    <property type="entry name" value="MAB_1171c_fam"/>
    <property type="match status" value="1"/>
</dbReference>
<dbReference type="InterPro" id="IPR050039">
    <property type="entry name" value="MAB_1171c-like"/>
</dbReference>
<dbReference type="AlphaFoldDB" id="A0A7W8AFR1"/>
<protein>
    <recommendedName>
        <fullName evidence="2">DUF6545 domain-containing protein</fullName>
    </recommendedName>
</protein>
<feature type="domain" description="DUF6545" evidence="2">
    <location>
        <begin position="257"/>
        <end position="386"/>
    </location>
</feature>
<feature type="transmembrane region" description="Helical" evidence="1">
    <location>
        <begin position="221"/>
        <end position="242"/>
    </location>
</feature>
<reference evidence="3 4" key="1">
    <citation type="submission" date="2020-08" db="EMBL/GenBank/DDBJ databases">
        <title>Genomic Encyclopedia of Type Strains, Phase IV (KMG-IV): sequencing the most valuable type-strain genomes for metagenomic binning, comparative biology and taxonomic classification.</title>
        <authorList>
            <person name="Goeker M."/>
        </authorList>
    </citation>
    <scope>NUCLEOTIDE SEQUENCE [LARGE SCALE GENOMIC DNA]</scope>
    <source>
        <strain evidence="3 4">DSM 45385</strain>
    </source>
</reference>
<evidence type="ECO:0000313" key="4">
    <source>
        <dbReference type="Proteomes" id="UP000568380"/>
    </source>
</evidence>
<feature type="transmembrane region" description="Helical" evidence="1">
    <location>
        <begin position="180"/>
        <end position="201"/>
    </location>
</feature>
<dbReference type="Proteomes" id="UP000568380">
    <property type="component" value="Unassembled WGS sequence"/>
</dbReference>
<name>A0A7W8AFR1_9ACTN</name>
<keyword evidence="1" id="KW-1133">Transmembrane helix</keyword>
<organism evidence="3 4">
    <name type="scientific">Nonomuraea endophytica</name>
    <dbReference type="NCBI Taxonomy" id="714136"/>
    <lineage>
        <taxon>Bacteria</taxon>
        <taxon>Bacillati</taxon>
        <taxon>Actinomycetota</taxon>
        <taxon>Actinomycetes</taxon>
        <taxon>Streptosporangiales</taxon>
        <taxon>Streptosporangiaceae</taxon>
        <taxon>Nonomuraea</taxon>
    </lineage>
</organism>
<feature type="transmembrane region" description="Helical" evidence="1">
    <location>
        <begin position="35"/>
        <end position="55"/>
    </location>
</feature>
<feature type="transmembrane region" description="Helical" evidence="1">
    <location>
        <begin position="104"/>
        <end position="122"/>
    </location>
</feature>
<dbReference type="RefSeq" id="WP_184973482.1">
    <property type="nucleotide sequence ID" value="NZ_JACHIN010000020.1"/>
</dbReference>
<accession>A0A7W8AFR1</accession>
<evidence type="ECO:0000313" key="3">
    <source>
        <dbReference type="EMBL" id="MBB5083943.1"/>
    </source>
</evidence>
<keyword evidence="1" id="KW-0472">Membrane</keyword>
<feature type="transmembrane region" description="Helical" evidence="1">
    <location>
        <begin position="70"/>
        <end position="92"/>
    </location>
</feature>
<feature type="transmembrane region" description="Helical" evidence="1">
    <location>
        <begin position="6"/>
        <end position="23"/>
    </location>
</feature>
<comment type="caution">
    <text evidence="3">The sequence shown here is derived from an EMBL/GenBank/DDBJ whole genome shotgun (WGS) entry which is preliminary data.</text>
</comment>
<keyword evidence="1" id="KW-0812">Transmembrane</keyword>
<dbReference type="EMBL" id="JACHIN010000020">
    <property type="protein sequence ID" value="MBB5083943.1"/>
    <property type="molecule type" value="Genomic_DNA"/>
</dbReference>
<gene>
    <name evidence="3" type="ORF">HNR40_009451</name>
</gene>
<dbReference type="Pfam" id="PF20182">
    <property type="entry name" value="DUF6545"/>
    <property type="match status" value="1"/>
</dbReference>
<keyword evidence="4" id="KW-1185">Reference proteome</keyword>
<evidence type="ECO:0000256" key="1">
    <source>
        <dbReference type="SAM" id="Phobius"/>
    </source>
</evidence>
<sequence>MTPIQVAQLAVAFACWVMTAIKIAHLVRRPRNRPLAFMCLTQTAITLALTVQPIAPRLDLALGVLGLSRALGNCLTLVAVAAGHALIILLTAQDEPALRQVRRDLTLAAASVAAIAAVFPLAPAPYDLADDYVRSIAYYTATPTPSEAPHTVLYLICLGWWVVQLAIAAIRYARIVSRPLLAVGTRLIAVGVLVGLGYIAAKLAAMIAASVGASTVLLDQVVLLLYVVAILAVLVGGTVPAWGPRVGLDRLLDSLLARRDCRRLRPLWQIMYDAVPQIALCPRPVEPRLRRIRLTVEILDGYVLLSPWMSARTEQRVRRHPSGQLDPEADVAAQMLALAISLRRAGRPPVDDPAAIRSFVDPAPAHDQANAAAQVQWLARIARAMRRHPITTETLPDPTYR</sequence>
<dbReference type="InterPro" id="IPR046675">
    <property type="entry name" value="DUF6545"/>
</dbReference>
<feature type="transmembrane region" description="Helical" evidence="1">
    <location>
        <begin position="152"/>
        <end position="173"/>
    </location>
</feature>
<evidence type="ECO:0000259" key="2">
    <source>
        <dbReference type="Pfam" id="PF20182"/>
    </source>
</evidence>